<evidence type="ECO:0000256" key="7">
    <source>
        <dbReference type="ARBA" id="ARBA00022840"/>
    </source>
</evidence>
<dbReference type="GO" id="GO:0005524">
    <property type="term" value="F:ATP binding"/>
    <property type="evidence" value="ECO:0007669"/>
    <property type="project" value="UniProtKB-KW"/>
</dbReference>
<evidence type="ECO:0000256" key="10">
    <source>
        <dbReference type="ARBA" id="ARBA00023209"/>
    </source>
</evidence>
<evidence type="ECO:0000259" key="12">
    <source>
        <dbReference type="PROSITE" id="PS50146"/>
    </source>
</evidence>
<dbReference type="AlphaFoldDB" id="A0A1I4TS15"/>
<dbReference type="Proteomes" id="UP000199149">
    <property type="component" value="Unassembled WGS sequence"/>
</dbReference>
<evidence type="ECO:0000256" key="5">
    <source>
        <dbReference type="ARBA" id="ARBA00022741"/>
    </source>
</evidence>
<evidence type="ECO:0000256" key="6">
    <source>
        <dbReference type="ARBA" id="ARBA00022777"/>
    </source>
</evidence>
<dbReference type="Gene3D" id="2.60.200.40">
    <property type="match status" value="1"/>
</dbReference>
<dbReference type="GO" id="GO:0005886">
    <property type="term" value="C:plasma membrane"/>
    <property type="evidence" value="ECO:0007669"/>
    <property type="project" value="TreeGrafter"/>
</dbReference>
<dbReference type="GO" id="GO:0008654">
    <property type="term" value="P:phospholipid biosynthetic process"/>
    <property type="evidence" value="ECO:0007669"/>
    <property type="project" value="UniProtKB-KW"/>
</dbReference>
<keyword evidence="7" id="KW-0067">ATP-binding</keyword>
<dbReference type="PANTHER" id="PTHR12358:SF106">
    <property type="entry name" value="LIPID KINASE YEGS"/>
    <property type="match status" value="1"/>
</dbReference>
<sequence>MKNKIIFIINPIAGKSQGKLVESKIQQVFADKNIDFSTVLTENAGHAITLAKQAILLNPTIIVACGGDGTINEVAQTLVGTDIALGIIPIGSGNGLAANLKIPKNIDLAIAGILNHSKTKIDVGKINENYFFSNMGLGIDAAVIDNYSQTKKRNFLGYVTASTKAMLQFKPKKFKIEIDQNDAFDDAYYFVFCSNSNEAGYGISFSPNAKLNDGKLDFLVVKKLNVLQQLQFSACVLGKCIEKMNRAKVIQINNVKFKTDEPKTVAQVDGEAVIFEKNSIEVSIVPNALNIIVPN</sequence>
<dbReference type="NCBIfam" id="TIGR00147">
    <property type="entry name" value="YegS/Rv2252/BmrU family lipid kinase"/>
    <property type="match status" value="1"/>
</dbReference>
<organism evidence="13 14">
    <name type="scientific">Algoriella xinjiangensis</name>
    <dbReference type="NCBI Taxonomy" id="684065"/>
    <lineage>
        <taxon>Bacteria</taxon>
        <taxon>Pseudomonadati</taxon>
        <taxon>Bacteroidota</taxon>
        <taxon>Flavobacteriia</taxon>
        <taxon>Flavobacteriales</taxon>
        <taxon>Weeksellaceae</taxon>
        <taxon>Algoriella</taxon>
    </lineage>
</organism>
<keyword evidence="10" id="KW-0594">Phospholipid biosynthesis</keyword>
<keyword evidence="3" id="KW-0808">Transferase</keyword>
<evidence type="ECO:0000313" key="14">
    <source>
        <dbReference type="Proteomes" id="UP000199149"/>
    </source>
</evidence>
<gene>
    <name evidence="13" type="ORF">SAMN05421738_102328</name>
</gene>
<dbReference type="OrthoDB" id="9786026at2"/>
<dbReference type="RefSeq" id="WP_092906454.1">
    <property type="nucleotide sequence ID" value="NZ_FOUZ01000002.1"/>
</dbReference>
<evidence type="ECO:0000256" key="2">
    <source>
        <dbReference type="ARBA" id="ARBA00022516"/>
    </source>
</evidence>
<evidence type="ECO:0000256" key="1">
    <source>
        <dbReference type="ARBA" id="ARBA00001946"/>
    </source>
</evidence>
<feature type="domain" description="DAGKc" evidence="12">
    <location>
        <begin position="1"/>
        <end position="130"/>
    </location>
</feature>
<evidence type="ECO:0000313" key="13">
    <source>
        <dbReference type="EMBL" id="SFM79363.1"/>
    </source>
</evidence>
<dbReference type="GO" id="GO:0046872">
    <property type="term" value="F:metal ion binding"/>
    <property type="evidence" value="ECO:0007669"/>
    <property type="project" value="UniProtKB-KW"/>
</dbReference>
<comment type="cofactor">
    <cofactor evidence="1">
        <name>Mg(2+)</name>
        <dbReference type="ChEBI" id="CHEBI:18420"/>
    </cofactor>
</comment>
<keyword evidence="8" id="KW-0460">Magnesium</keyword>
<dbReference type="Pfam" id="PF00781">
    <property type="entry name" value="DAGK_cat"/>
    <property type="match status" value="1"/>
</dbReference>
<dbReference type="Pfam" id="PF19279">
    <property type="entry name" value="YegS_C"/>
    <property type="match status" value="1"/>
</dbReference>
<keyword evidence="4" id="KW-0479">Metal-binding</keyword>
<dbReference type="InterPro" id="IPR005218">
    <property type="entry name" value="Diacylglycerol/lipid_kinase"/>
</dbReference>
<dbReference type="InterPro" id="IPR016064">
    <property type="entry name" value="NAD/diacylglycerol_kinase_sf"/>
</dbReference>
<keyword evidence="9" id="KW-0443">Lipid metabolism</keyword>
<evidence type="ECO:0000256" key="4">
    <source>
        <dbReference type="ARBA" id="ARBA00022723"/>
    </source>
</evidence>
<dbReference type="InterPro" id="IPR017438">
    <property type="entry name" value="ATP-NAD_kinase_N"/>
</dbReference>
<dbReference type="EMBL" id="FOUZ01000002">
    <property type="protein sequence ID" value="SFM79363.1"/>
    <property type="molecule type" value="Genomic_DNA"/>
</dbReference>
<keyword evidence="6 13" id="KW-0418">Kinase</keyword>
<dbReference type="PROSITE" id="PS50146">
    <property type="entry name" value="DAGK"/>
    <property type="match status" value="1"/>
</dbReference>
<keyword evidence="5" id="KW-0547">Nucleotide-binding</keyword>
<dbReference type="Gene3D" id="3.40.50.10330">
    <property type="entry name" value="Probable inorganic polyphosphate/atp-NAD kinase, domain 1"/>
    <property type="match status" value="1"/>
</dbReference>
<dbReference type="InterPro" id="IPR001206">
    <property type="entry name" value="Diacylglycerol_kinase_cat_dom"/>
</dbReference>
<dbReference type="SMART" id="SM00046">
    <property type="entry name" value="DAGKc"/>
    <property type="match status" value="1"/>
</dbReference>
<reference evidence="14" key="1">
    <citation type="submission" date="2016-10" db="EMBL/GenBank/DDBJ databases">
        <authorList>
            <person name="Varghese N."/>
            <person name="Submissions S."/>
        </authorList>
    </citation>
    <scope>NUCLEOTIDE SEQUENCE [LARGE SCALE GENOMIC DNA]</scope>
    <source>
        <strain evidence="14">XJ109</strain>
    </source>
</reference>
<keyword evidence="11" id="KW-1208">Phospholipid metabolism</keyword>
<dbReference type="PANTHER" id="PTHR12358">
    <property type="entry name" value="SPHINGOSINE KINASE"/>
    <property type="match status" value="1"/>
</dbReference>
<dbReference type="GO" id="GO:0016301">
    <property type="term" value="F:kinase activity"/>
    <property type="evidence" value="ECO:0007669"/>
    <property type="project" value="UniProtKB-KW"/>
</dbReference>
<name>A0A1I4TS15_9FLAO</name>
<dbReference type="STRING" id="684065.SAMN05421738_102328"/>
<keyword evidence="14" id="KW-1185">Reference proteome</keyword>
<dbReference type="InterPro" id="IPR045540">
    <property type="entry name" value="YegS/DAGK_C"/>
</dbReference>
<protein>
    <submittedName>
        <fullName evidence="13">Lipid kinase, YegS/Rv2252/BmrU family</fullName>
    </submittedName>
</protein>
<evidence type="ECO:0000256" key="8">
    <source>
        <dbReference type="ARBA" id="ARBA00022842"/>
    </source>
</evidence>
<dbReference type="SUPFAM" id="SSF111331">
    <property type="entry name" value="NAD kinase/diacylglycerol kinase-like"/>
    <property type="match status" value="1"/>
</dbReference>
<dbReference type="InterPro" id="IPR050187">
    <property type="entry name" value="Lipid_Phosphate_FormReg"/>
</dbReference>
<keyword evidence="2" id="KW-0444">Lipid biosynthesis</keyword>
<proteinExistence type="predicted"/>
<accession>A0A1I4TS15</accession>
<evidence type="ECO:0000256" key="9">
    <source>
        <dbReference type="ARBA" id="ARBA00023098"/>
    </source>
</evidence>
<evidence type="ECO:0000256" key="11">
    <source>
        <dbReference type="ARBA" id="ARBA00023264"/>
    </source>
</evidence>
<evidence type="ECO:0000256" key="3">
    <source>
        <dbReference type="ARBA" id="ARBA00022679"/>
    </source>
</evidence>